<gene>
    <name evidence="4" type="ORF">GJR95_38185</name>
</gene>
<evidence type="ECO:0000313" key="5">
    <source>
        <dbReference type="Proteomes" id="UP000464577"/>
    </source>
</evidence>
<keyword evidence="5" id="KW-1185">Reference proteome</keyword>
<dbReference type="Pfam" id="PF13439">
    <property type="entry name" value="Glyco_transf_4"/>
    <property type="match status" value="1"/>
</dbReference>
<dbReference type="KEGG" id="senf:GJR95_38185"/>
<dbReference type="Gene3D" id="3.40.50.2000">
    <property type="entry name" value="Glycogen Phosphorylase B"/>
    <property type="match status" value="2"/>
</dbReference>
<evidence type="ECO:0000313" key="4">
    <source>
        <dbReference type="EMBL" id="QHW00499.1"/>
    </source>
</evidence>
<dbReference type="SUPFAM" id="SSF53756">
    <property type="entry name" value="UDP-Glycosyltransferase/glycogen phosphorylase"/>
    <property type="match status" value="1"/>
</dbReference>
<accession>A0A6P1W7F0</accession>
<organism evidence="4 5">
    <name type="scientific">Spirosoma endbachense</name>
    <dbReference type="NCBI Taxonomy" id="2666025"/>
    <lineage>
        <taxon>Bacteria</taxon>
        <taxon>Pseudomonadati</taxon>
        <taxon>Bacteroidota</taxon>
        <taxon>Cytophagia</taxon>
        <taxon>Cytophagales</taxon>
        <taxon>Cytophagaceae</taxon>
        <taxon>Spirosoma</taxon>
    </lineage>
</organism>
<dbReference type="InterPro" id="IPR028098">
    <property type="entry name" value="Glyco_trans_4-like_N"/>
</dbReference>
<feature type="domain" description="Glycosyl transferase family 1" evidence="2">
    <location>
        <begin position="189"/>
        <end position="346"/>
    </location>
</feature>
<name>A0A6P1W7F0_9BACT</name>
<dbReference type="EMBL" id="CP045997">
    <property type="protein sequence ID" value="QHW00499.1"/>
    <property type="molecule type" value="Genomic_DNA"/>
</dbReference>
<dbReference type="PANTHER" id="PTHR46401">
    <property type="entry name" value="GLYCOSYLTRANSFERASE WBBK-RELATED"/>
    <property type="match status" value="1"/>
</dbReference>
<dbReference type="Pfam" id="PF00534">
    <property type="entry name" value="Glycos_transf_1"/>
    <property type="match status" value="1"/>
</dbReference>
<dbReference type="Proteomes" id="UP000464577">
    <property type="component" value="Chromosome"/>
</dbReference>
<keyword evidence="1 4" id="KW-0808">Transferase</keyword>
<evidence type="ECO:0000259" key="2">
    <source>
        <dbReference type="Pfam" id="PF00534"/>
    </source>
</evidence>
<dbReference type="PANTHER" id="PTHR46401:SF2">
    <property type="entry name" value="GLYCOSYLTRANSFERASE WBBK-RELATED"/>
    <property type="match status" value="1"/>
</dbReference>
<proteinExistence type="predicted"/>
<dbReference type="GO" id="GO:0016757">
    <property type="term" value="F:glycosyltransferase activity"/>
    <property type="evidence" value="ECO:0007669"/>
    <property type="project" value="InterPro"/>
</dbReference>
<sequence length="367" mass="41896">MRIFFDHQTFSLLTYGGIPRYYAELIRGINSTPDNSAYLPLLVSNNIHLRETNIAVRPFFANIRIPKKLQSIYYLNRQYTIYKLNQQPYDVFHATYYDPYFLPYLKKRPFVVTFLDMIHEKFGTQFSELAYNGVITEQKRLLANRADRIIAISESTKNDIVELLNIAPSKIDVIYLGSSLSPEPLKPSSRISEPSFLLFVGNRSMYKNFIFFLKAIHPVLKKYKIKLLCAGGGEFTKAERALIQSLNADLLVEQCSINDQTLPILYQKALAFIFPTLYEGFGIPVLEAFACDCPCVVSNVSSLPEVAGDAALYIDPTMSDSIIYAVERLVNDSNLRETLIQKGRKQLTKFSWQHTVAETLSLYKNIS</sequence>
<reference evidence="4 5" key="1">
    <citation type="submission" date="2019-11" db="EMBL/GenBank/DDBJ databases">
        <title>Spirosoma endbachense sp. nov., isolated from a natural salt meadow.</title>
        <authorList>
            <person name="Rojas J."/>
            <person name="Ambika Manirajan B."/>
            <person name="Ratering S."/>
            <person name="Suarez C."/>
            <person name="Geissler-Plaum R."/>
            <person name="Schnell S."/>
        </authorList>
    </citation>
    <scope>NUCLEOTIDE SEQUENCE [LARGE SCALE GENOMIC DNA]</scope>
    <source>
        <strain evidence="4 5">I-24</strain>
    </source>
</reference>
<evidence type="ECO:0000259" key="3">
    <source>
        <dbReference type="Pfam" id="PF13439"/>
    </source>
</evidence>
<dbReference type="GO" id="GO:0009103">
    <property type="term" value="P:lipopolysaccharide biosynthetic process"/>
    <property type="evidence" value="ECO:0007669"/>
    <property type="project" value="TreeGrafter"/>
</dbReference>
<dbReference type="InterPro" id="IPR001296">
    <property type="entry name" value="Glyco_trans_1"/>
</dbReference>
<dbReference type="RefSeq" id="WP_162390890.1">
    <property type="nucleotide sequence ID" value="NZ_CP045997.1"/>
</dbReference>
<protein>
    <submittedName>
        <fullName evidence="4">Glycosyltransferase</fullName>
    </submittedName>
</protein>
<dbReference type="CDD" id="cd03809">
    <property type="entry name" value="GT4_MtfB-like"/>
    <property type="match status" value="1"/>
</dbReference>
<dbReference type="AlphaFoldDB" id="A0A6P1W7F0"/>
<evidence type="ECO:0000256" key="1">
    <source>
        <dbReference type="ARBA" id="ARBA00022679"/>
    </source>
</evidence>
<feature type="domain" description="Glycosyltransferase subfamily 4-like N-terminal" evidence="3">
    <location>
        <begin position="54"/>
        <end position="177"/>
    </location>
</feature>